<reference evidence="2 3" key="1">
    <citation type="submission" date="2018-10" db="EMBL/GenBank/DDBJ databases">
        <authorList>
            <person name="Ekblom R."/>
            <person name="Jareborg N."/>
        </authorList>
    </citation>
    <scope>NUCLEOTIDE SEQUENCE [LARGE SCALE GENOMIC DNA]</scope>
    <source>
        <tissue evidence="2">Muscle</tissue>
    </source>
</reference>
<feature type="region of interest" description="Disordered" evidence="1">
    <location>
        <begin position="1"/>
        <end position="27"/>
    </location>
</feature>
<feature type="non-terminal residue" evidence="2">
    <location>
        <position position="1"/>
    </location>
</feature>
<dbReference type="EMBL" id="CYRY02005570">
    <property type="protein sequence ID" value="VCW70003.1"/>
    <property type="molecule type" value="Genomic_DNA"/>
</dbReference>
<proteinExistence type="predicted"/>
<protein>
    <submittedName>
        <fullName evidence="2">Uncharacterized protein</fullName>
    </submittedName>
</protein>
<keyword evidence="3" id="KW-1185">Reference proteome</keyword>
<evidence type="ECO:0000313" key="2">
    <source>
        <dbReference type="EMBL" id="VCW70003.1"/>
    </source>
</evidence>
<feature type="non-terminal residue" evidence="2">
    <location>
        <position position="109"/>
    </location>
</feature>
<dbReference type="AlphaFoldDB" id="A0A9X9LJX2"/>
<sequence>RHSRRVHAATVPGPPDYPRVHGGSERSENSHCWDLWGQLRPIRCSGHCHDRHTTEECGRCHVRRLRGLHTSGLPRRCYPSAHPRRLPDILTLARRVQADHRLPLKEHFT</sequence>
<name>A0A9X9LJX2_GULGU</name>
<comment type="caution">
    <text evidence="2">The sequence shown here is derived from an EMBL/GenBank/DDBJ whole genome shotgun (WGS) entry which is preliminary data.</text>
</comment>
<dbReference type="Proteomes" id="UP000269945">
    <property type="component" value="Unassembled WGS sequence"/>
</dbReference>
<evidence type="ECO:0000256" key="1">
    <source>
        <dbReference type="SAM" id="MobiDB-lite"/>
    </source>
</evidence>
<organism evidence="2 3">
    <name type="scientific">Gulo gulo</name>
    <name type="common">Wolverine</name>
    <name type="synonym">Gluton</name>
    <dbReference type="NCBI Taxonomy" id="48420"/>
    <lineage>
        <taxon>Eukaryota</taxon>
        <taxon>Metazoa</taxon>
        <taxon>Chordata</taxon>
        <taxon>Craniata</taxon>
        <taxon>Vertebrata</taxon>
        <taxon>Euteleostomi</taxon>
        <taxon>Mammalia</taxon>
        <taxon>Eutheria</taxon>
        <taxon>Laurasiatheria</taxon>
        <taxon>Carnivora</taxon>
        <taxon>Caniformia</taxon>
        <taxon>Musteloidea</taxon>
        <taxon>Mustelidae</taxon>
        <taxon>Guloninae</taxon>
        <taxon>Gulo</taxon>
    </lineage>
</organism>
<gene>
    <name evidence="2" type="ORF">BN2614_LOCUS6</name>
</gene>
<accession>A0A9X9LJX2</accession>
<feature type="compositionally biased region" description="Basic and acidic residues" evidence="1">
    <location>
        <begin position="18"/>
        <end position="27"/>
    </location>
</feature>
<evidence type="ECO:0000313" key="3">
    <source>
        <dbReference type="Proteomes" id="UP000269945"/>
    </source>
</evidence>